<sequence>MAMKQLENISPPIMKQVLPLVEQLPPLYMDLANGREEFIPKPEETRRLFVGCLKEIEIKSYYGVSRNLLIKFDNDTIDETPTLSQLLSGGSAISSQLDMSVRLLPGDHGLPLQQILPDIPPAMADAVNRGGEILSNLTVGTPWEAVAREVSNTLGTDSGIVRAQVSKDVDKLVDTISSWMASNSGPRLLQS</sequence>
<dbReference type="AlphaFoldDB" id="A0A8J5GIL3"/>
<dbReference type="Pfam" id="PF07082">
    <property type="entry name" value="DUF1350"/>
    <property type="match status" value="1"/>
</dbReference>
<comment type="caution">
    <text evidence="1">The sequence shown here is derived from an EMBL/GenBank/DDBJ whole genome shotgun (WGS) entry which is preliminary data.</text>
</comment>
<name>A0A8J5GIL3_ZINOF</name>
<keyword evidence="2" id="KW-1185">Reference proteome</keyword>
<dbReference type="Proteomes" id="UP000734854">
    <property type="component" value="Unassembled WGS sequence"/>
</dbReference>
<evidence type="ECO:0000313" key="2">
    <source>
        <dbReference type="Proteomes" id="UP000734854"/>
    </source>
</evidence>
<reference evidence="1 2" key="1">
    <citation type="submission" date="2020-08" db="EMBL/GenBank/DDBJ databases">
        <title>Plant Genome Project.</title>
        <authorList>
            <person name="Zhang R.-G."/>
        </authorList>
    </citation>
    <scope>NUCLEOTIDE SEQUENCE [LARGE SCALE GENOMIC DNA]</scope>
    <source>
        <tissue evidence="1">Rhizome</tissue>
    </source>
</reference>
<dbReference type="PANTHER" id="PTHR34127:SF1">
    <property type="entry name" value="OS04G0405600 PROTEIN"/>
    <property type="match status" value="1"/>
</dbReference>
<accession>A0A8J5GIL3</accession>
<protein>
    <submittedName>
        <fullName evidence="1">Uncharacterized protein</fullName>
    </submittedName>
</protein>
<evidence type="ECO:0000313" key="1">
    <source>
        <dbReference type="EMBL" id="KAG6506806.1"/>
    </source>
</evidence>
<dbReference type="EMBL" id="JACMSC010000009">
    <property type="protein sequence ID" value="KAG6506806.1"/>
    <property type="molecule type" value="Genomic_DNA"/>
</dbReference>
<proteinExistence type="predicted"/>
<dbReference type="PANTHER" id="PTHR34127">
    <property type="entry name" value="OS04G0405600 PROTEIN"/>
    <property type="match status" value="1"/>
</dbReference>
<dbReference type="InterPro" id="IPR010765">
    <property type="entry name" value="DUF1350"/>
</dbReference>
<organism evidence="1 2">
    <name type="scientific">Zingiber officinale</name>
    <name type="common">Ginger</name>
    <name type="synonym">Amomum zingiber</name>
    <dbReference type="NCBI Taxonomy" id="94328"/>
    <lineage>
        <taxon>Eukaryota</taxon>
        <taxon>Viridiplantae</taxon>
        <taxon>Streptophyta</taxon>
        <taxon>Embryophyta</taxon>
        <taxon>Tracheophyta</taxon>
        <taxon>Spermatophyta</taxon>
        <taxon>Magnoliopsida</taxon>
        <taxon>Liliopsida</taxon>
        <taxon>Zingiberales</taxon>
        <taxon>Zingiberaceae</taxon>
        <taxon>Zingiber</taxon>
    </lineage>
</organism>
<gene>
    <name evidence="1" type="ORF">ZIOFF_032136</name>
</gene>